<keyword evidence="1" id="KW-0812">Transmembrane</keyword>
<reference evidence="2" key="1">
    <citation type="submission" date="2022-10" db="EMBL/GenBank/DDBJ databases">
        <title>The WGS of Solirubrobacter ginsenosidimutans DSM 21036.</title>
        <authorList>
            <person name="Jiang Z."/>
        </authorList>
    </citation>
    <scope>NUCLEOTIDE SEQUENCE</scope>
    <source>
        <strain evidence="2">DSM 21036</strain>
    </source>
</reference>
<feature type="transmembrane region" description="Helical" evidence="1">
    <location>
        <begin position="12"/>
        <end position="32"/>
    </location>
</feature>
<feature type="transmembrane region" description="Helical" evidence="1">
    <location>
        <begin position="113"/>
        <end position="133"/>
    </location>
</feature>
<proteinExistence type="predicted"/>
<sequence>MRARYGASPVHLLAHLILLPIVAWALLSVLDFRAASNVVLWFIAAVILHDLILLPAYSTLDRLAQGLTRDAINYVRVPAGLSLLMLLVFWSTIRGKGTGNFHYASGLNYHGYFSRWLVVTAALFALSGALLLARRAGLKRRTPPSAPSSTA</sequence>
<keyword evidence="1" id="KW-0472">Membrane</keyword>
<gene>
    <name evidence="2" type="ORF">OM076_32430</name>
</gene>
<protein>
    <submittedName>
        <fullName evidence="2">Uncharacterized protein</fullName>
    </submittedName>
</protein>
<comment type="caution">
    <text evidence="2">The sequence shown here is derived from an EMBL/GenBank/DDBJ whole genome shotgun (WGS) entry which is preliminary data.</text>
</comment>
<evidence type="ECO:0000313" key="2">
    <source>
        <dbReference type="EMBL" id="MDA0165021.1"/>
    </source>
</evidence>
<keyword evidence="1" id="KW-1133">Transmembrane helix</keyword>
<dbReference type="Proteomes" id="UP001149140">
    <property type="component" value="Unassembled WGS sequence"/>
</dbReference>
<dbReference type="EMBL" id="JAPDOD010000041">
    <property type="protein sequence ID" value="MDA0165021.1"/>
    <property type="molecule type" value="Genomic_DNA"/>
</dbReference>
<organism evidence="2 3">
    <name type="scientific">Solirubrobacter ginsenosidimutans</name>
    <dbReference type="NCBI Taxonomy" id="490573"/>
    <lineage>
        <taxon>Bacteria</taxon>
        <taxon>Bacillati</taxon>
        <taxon>Actinomycetota</taxon>
        <taxon>Thermoleophilia</taxon>
        <taxon>Solirubrobacterales</taxon>
        <taxon>Solirubrobacteraceae</taxon>
        <taxon>Solirubrobacter</taxon>
    </lineage>
</organism>
<evidence type="ECO:0000313" key="3">
    <source>
        <dbReference type="Proteomes" id="UP001149140"/>
    </source>
</evidence>
<feature type="transmembrane region" description="Helical" evidence="1">
    <location>
        <begin position="72"/>
        <end position="93"/>
    </location>
</feature>
<feature type="transmembrane region" description="Helical" evidence="1">
    <location>
        <begin position="38"/>
        <end position="60"/>
    </location>
</feature>
<dbReference type="RefSeq" id="WP_270044277.1">
    <property type="nucleotide sequence ID" value="NZ_JAPDOD010000041.1"/>
</dbReference>
<accession>A0A9X3MXW0</accession>
<dbReference type="AlphaFoldDB" id="A0A9X3MXW0"/>
<name>A0A9X3MXW0_9ACTN</name>
<evidence type="ECO:0000256" key="1">
    <source>
        <dbReference type="SAM" id="Phobius"/>
    </source>
</evidence>
<keyword evidence="3" id="KW-1185">Reference proteome</keyword>